<dbReference type="SUPFAM" id="SSF47027">
    <property type="entry name" value="Acyl-CoA binding protein"/>
    <property type="match status" value="1"/>
</dbReference>
<dbReference type="Gene3D" id="1.20.80.10">
    <property type="match status" value="1"/>
</dbReference>
<dbReference type="UCSC" id="F56C9.5">
    <property type="organism name" value="c. elegans"/>
</dbReference>
<comment type="function">
    <text evidence="2">Binds medium- and long-chain acyl-CoA esters with very high affinity and may function as an intracellular carrier of acyl-CoA esters.</text>
</comment>
<evidence type="ECO:0000256" key="1">
    <source>
        <dbReference type="ARBA" id="ARBA00023121"/>
    </source>
</evidence>
<reference evidence="4 5" key="1">
    <citation type="journal article" date="1998" name="Science">
        <title>Genome sequence of the nematode C. elegans: a platform for investigating biology.</title>
        <authorList>
            <consortium name="The C. elegans sequencing consortium"/>
            <person name="Sulson J.E."/>
            <person name="Waterston R."/>
        </authorList>
    </citation>
    <scope>NUCLEOTIDE SEQUENCE [LARGE SCALE GENOMIC DNA]</scope>
    <source>
        <strain evidence="4 5">Bristol N2</strain>
    </source>
</reference>
<dbReference type="FunCoup" id="Q20862">
    <property type="interactions" value="14"/>
</dbReference>
<dbReference type="PROSITE" id="PS51228">
    <property type="entry name" value="ACB_2"/>
    <property type="match status" value="1"/>
</dbReference>
<dbReference type="GO" id="GO:0000062">
    <property type="term" value="F:fatty-acyl-CoA binding"/>
    <property type="evidence" value="ECO:0000318"/>
    <property type="project" value="GO_Central"/>
</dbReference>
<evidence type="ECO:0000256" key="2">
    <source>
        <dbReference type="ARBA" id="ARBA00059808"/>
    </source>
</evidence>
<dbReference type="InterPro" id="IPR014352">
    <property type="entry name" value="FERM/acyl-CoA-bd_prot_sf"/>
</dbReference>
<dbReference type="Reactome" id="R-CEL-390918">
    <property type="pathway name" value="Peroxisomal lipid metabolism"/>
</dbReference>
<dbReference type="OrthoDB" id="71307at2759"/>
<evidence type="ECO:0000259" key="3">
    <source>
        <dbReference type="PROSITE" id="PS51228"/>
    </source>
</evidence>
<dbReference type="FunFam" id="1.20.80.10:FF:000010">
    <property type="entry name" value="Acyl-CoA-binding domain-containing protein 5"/>
    <property type="match status" value="1"/>
</dbReference>
<dbReference type="CDD" id="cd00435">
    <property type="entry name" value="ACBP"/>
    <property type="match status" value="1"/>
</dbReference>
<dbReference type="HOGENOM" id="CLU_118853_1_1_1"/>
<dbReference type="GO" id="GO:0006631">
    <property type="term" value="P:fatty acid metabolic process"/>
    <property type="evidence" value="ECO:0000318"/>
    <property type="project" value="GO_Central"/>
</dbReference>
<dbReference type="EMBL" id="BX284603">
    <property type="protein sequence ID" value="CCD61830.1"/>
    <property type="molecule type" value="Genomic_DNA"/>
</dbReference>
<evidence type="ECO:0000313" key="6">
    <source>
        <dbReference type="WormBase" id="F56C9.5"/>
    </source>
</evidence>
<dbReference type="InParanoid" id="Q20862"/>
<evidence type="ECO:0000313" key="5">
    <source>
        <dbReference type="Proteomes" id="UP000001940"/>
    </source>
</evidence>
<dbReference type="Pfam" id="PF00887">
    <property type="entry name" value="ACBP"/>
    <property type="match status" value="1"/>
</dbReference>
<dbReference type="InterPro" id="IPR000582">
    <property type="entry name" value="Acyl-CoA-binding_protein"/>
</dbReference>
<organism evidence="4 5">
    <name type="scientific">Caenorhabditis elegans</name>
    <dbReference type="NCBI Taxonomy" id="6239"/>
    <lineage>
        <taxon>Eukaryota</taxon>
        <taxon>Metazoa</taxon>
        <taxon>Ecdysozoa</taxon>
        <taxon>Nematoda</taxon>
        <taxon>Chromadorea</taxon>
        <taxon>Rhabditida</taxon>
        <taxon>Rhabditina</taxon>
        <taxon>Rhabditomorpha</taxon>
        <taxon>Rhabditoidea</taxon>
        <taxon>Rhabditidae</taxon>
        <taxon>Peloderinae</taxon>
        <taxon>Caenorhabditis</taxon>
    </lineage>
</organism>
<dbReference type="PANTHER" id="PTHR23310:SF77">
    <property type="entry name" value="LD25952P"/>
    <property type="match status" value="1"/>
</dbReference>
<evidence type="ECO:0000313" key="4">
    <source>
        <dbReference type="EMBL" id="CCD61830.1"/>
    </source>
</evidence>
<dbReference type="PANTHER" id="PTHR23310">
    <property type="entry name" value="ACYL-COA-BINDING PROTEIN, ACBP"/>
    <property type="match status" value="1"/>
</dbReference>
<keyword evidence="5" id="KW-1185">Reference proteome</keyword>
<keyword evidence="1" id="KW-0446">Lipid-binding</keyword>
<sequence>MGKSLDEQFEAAVWIINALPKNGPIKTSINDQLQMYSLYKQATSGKCDTIQPYFFQIEQRMKWNAWNQLGNMDEAEAKAQYVEKMLKLCNQAEAEHNLMEFLSDPTIADLLPKQNQLREHFATLGRTTVKGFEGETVEINGVSISF</sequence>
<dbReference type="eggNOG" id="KOG0817">
    <property type="taxonomic scope" value="Eukaryota"/>
</dbReference>
<dbReference type="WormBase" id="F56C9.5">
    <property type="protein sequence ID" value="CE01324"/>
    <property type="gene ID" value="WBGene00018949"/>
    <property type="gene designation" value="acbp-4"/>
</dbReference>
<dbReference type="KEGG" id="cel:CELE_F56C9.5"/>
<dbReference type="CTD" id="186372"/>
<protein>
    <submittedName>
        <fullName evidence="4">ACB domain-containing protein</fullName>
    </submittedName>
</protein>
<dbReference type="OMA" id="CNTEQPY"/>
<dbReference type="PaxDb" id="6239-F56C9.5"/>
<dbReference type="SMR" id="Q20862"/>
<dbReference type="AGR" id="WB:WBGene00018949"/>
<proteinExistence type="predicted"/>
<dbReference type="InterPro" id="IPR035984">
    <property type="entry name" value="Acyl-CoA-binding_sf"/>
</dbReference>
<dbReference type="Proteomes" id="UP000001940">
    <property type="component" value="Chromosome III"/>
</dbReference>
<dbReference type="GO" id="GO:0019915">
    <property type="term" value="P:lipid storage"/>
    <property type="evidence" value="ECO:0007669"/>
    <property type="project" value="UniProtKB-ARBA"/>
</dbReference>
<gene>
    <name evidence="4 6" type="primary">acbp-4</name>
    <name evidence="4" type="ORF">CELE_F56C9.5</name>
    <name evidence="6" type="ORF">F56C9.5</name>
</gene>
<dbReference type="GeneID" id="186372"/>
<feature type="domain" description="ACB" evidence="3">
    <location>
        <begin position="5"/>
        <end position="94"/>
    </location>
</feature>
<dbReference type="Bgee" id="WBGene00018949">
    <property type="expression patterns" value="Expressed in adult organism and 2 other cell types or tissues"/>
</dbReference>
<dbReference type="RefSeq" id="NP_498609.1">
    <property type="nucleotide sequence ID" value="NM_066208.3"/>
</dbReference>
<dbReference type="PRINTS" id="PR00689">
    <property type="entry name" value="ACOABINDINGP"/>
</dbReference>
<dbReference type="PhylomeDB" id="Q20862"/>
<dbReference type="PIR" id="T16468">
    <property type="entry name" value="T16468"/>
</dbReference>
<name>Q20862_CAEEL</name>
<dbReference type="STRING" id="6239.F56C9.5.1"/>
<dbReference type="AlphaFoldDB" id="Q20862"/>
<accession>Q20862</accession>
<dbReference type="GO" id="GO:0005737">
    <property type="term" value="C:cytoplasm"/>
    <property type="evidence" value="ECO:0000318"/>
    <property type="project" value="GO_Central"/>
</dbReference>